<name>A0A2U8I7S9_9GAMM</name>
<accession>A0A2U8I7S9</accession>
<dbReference type="HAMAP" id="MF_00507">
    <property type="entry name" value="UPF0181"/>
    <property type="match status" value="1"/>
</dbReference>
<dbReference type="AlphaFoldDB" id="A0A2U8I7S9"/>
<dbReference type="OrthoDB" id="6522084at2"/>
<dbReference type="KEGG" id="fsm:CCS41_13300"/>
<dbReference type="RefSeq" id="WP_072549840.1">
    <property type="nucleotide sequence ID" value="NZ_CP021659.1"/>
</dbReference>
<comment type="similarity">
    <text evidence="1">Belongs to the UPF0181 family.</text>
</comment>
<dbReference type="EMBL" id="CP021659">
    <property type="protein sequence ID" value="AWK15226.1"/>
    <property type="molecule type" value="Genomic_DNA"/>
</dbReference>
<gene>
    <name evidence="3" type="ORF">CCS41_13300</name>
</gene>
<organism evidence="3 4">
    <name type="scientific">Candidatus Fukatsuia symbiotica</name>
    <dbReference type="NCBI Taxonomy" id="1878942"/>
    <lineage>
        <taxon>Bacteria</taxon>
        <taxon>Pseudomonadati</taxon>
        <taxon>Pseudomonadota</taxon>
        <taxon>Gammaproteobacteria</taxon>
        <taxon>Enterobacterales</taxon>
        <taxon>Yersiniaceae</taxon>
        <taxon>Candidatus Fukatsuia</taxon>
    </lineage>
</organism>
<dbReference type="NCBIfam" id="NF003476">
    <property type="entry name" value="PRK05114.1"/>
    <property type="match status" value="1"/>
</dbReference>
<feature type="region of interest" description="Disordered" evidence="2">
    <location>
        <begin position="1"/>
        <end position="20"/>
    </location>
</feature>
<reference evidence="3 4" key="1">
    <citation type="submission" date="2017-05" db="EMBL/GenBank/DDBJ databases">
        <title>Genome sequence of Candidatus Fukatsuia symbiotica and Candidatus Hamiltonella defensa from Acyrthosiphon pisum strain 5D.</title>
        <authorList>
            <person name="Patel V.A."/>
            <person name="Chevignon G."/>
            <person name="Russell J.A."/>
            <person name="Oliver K.M."/>
        </authorList>
    </citation>
    <scope>NUCLEOTIDE SEQUENCE [LARGE SCALE GENOMIC DNA]</scope>
    <source>
        <strain evidence="3 4">5D</strain>
    </source>
</reference>
<feature type="compositionally biased region" description="Polar residues" evidence="2">
    <location>
        <begin position="1"/>
        <end position="11"/>
    </location>
</feature>
<evidence type="ECO:0000313" key="3">
    <source>
        <dbReference type="EMBL" id="AWK15226.1"/>
    </source>
</evidence>
<evidence type="ECO:0000256" key="2">
    <source>
        <dbReference type="SAM" id="MobiDB-lite"/>
    </source>
</evidence>
<evidence type="ECO:0000256" key="1">
    <source>
        <dbReference type="HAMAP-Rule" id="MF_00507"/>
    </source>
</evidence>
<proteinExistence type="inferred from homology"/>
<keyword evidence="4" id="KW-1185">Reference proteome</keyword>
<dbReference type="Pfam" id="PF03701">
    <property type="entry name" value="UPF0181"/>
    <property type="match status" value="1"/>
</dbReference>
<evidence type="ECO:0000313" key="4">
    <source>
        <dbReference type="Proteomes" id="UP000261875"/>
    </source>
</evidence>
<dbReference type="Proteomes" id="UP000261875">
    <property type="component" value="Chromosome"/>
</dbReference>
<dbReference type="STRING" id="1878942.GCA_900128755_00509"/>
<sequence>MLTDMPSISHQEQQKAAEKVHQLISTGMSSAEAITLVAQEIRMQHKDDPQVTLFFDDDLDDDLEKATKSIYRQESPL</sequence>
<dbReference type="InterPro" id="IPR005371">
    <property type="entry name" value="UPF0181"/>
</dbReference>
<protein>
    <recommendedName>
        <fullName evidence="1">UPF0181 protein CCS41_13300</fullName>
    </recommendedName>
</protein>